<accession>A0ACB8LLT1</accession>
<reference evidence="2" key="1">
    <citation type="journal article" date="2023" name="Hortic. Res.">
        <title>A chromosome-level phased genome enabling allele-level studies in sweet orange: a case study on citrus Huanglongbing tolerance.</title>
        <authorList>
            <person name="Wu B."/>
            <person name="Yu Q."/>
            <person name="Deng Z."/>
            <person name="Duan Y."/>
            <person name="Luo F."/>
            <person name="Gmitter F. Jr."/>
        </authorList>
    </citation>
    <scope>NUCLEOTIDE SEQUENCE [LARGE SCALE GENOMIC DNA]</scope>
    <source>
        <strain evidence="2">cv. Valencia</strain>
    </source>
</reference>
<evidence type="ECO:0000313" key="2">
    <source>
        <dbReference type="Proteomes" id="UP000829398"/>
    </source>
</evidence>
<organism evidence="1 2">
    <name type="scientific">Citrus sinensis</name>
    <name type="common">Sweet orange</name>
    <name type="synonym">Citrus aurantium var. sinensis</name>
    <dbReference type="NCBI Taxonomy" id="2711"/>
    <lineage>
        <taxon>Eukaryota</taxon>
        <taxon>Viridiplantae</taxon>
        <taxon>Streptophyta</taxon>
        <taxon>Embryophyta</taxon>
        <taxon>Tracheophyta</taxon>
        <taxon>Spermatophyta</taxon>
        <taxon>Magnoliopsida</taxon>
        <taxon>eudicotyledons</taxon>
        <taxon>Gunneridae</taxon>
        <taxon>Pentapetalae</taxon>
        <taxon>rosids</taxon>
        <taxon>malvids</taxon>
        <taxon>Sapindales</taxon>
        <taxon>Rutaceae</taxon>
        <taxon>Aurantioideae</taxon>
        <taxon>Citrus</taxon>
    </lineage>
</organism>
<comment type="caution">
    <text evidence="1">The sequence shown here is derived from an EMBL/GenBank/DDBJ whole genome shotgun (WGS) entry which is preliminary data.</text>
</comment>
<proteinExistence type="predicted"/>
<dbReference type="Proteomes" id="UP000829398">
    <property type="component" value="Chromosome 4"/>
</dbReference>
<keyword evidence="2" id="KW-1185">Reference proteome</keyword>
<evidence type="ECO:0000313" key="1">
    <source>
        <dbReference type="EMBL" id="KAH9774277.1"/>
    </source>
</evidence>
<gene>
    <name evidence="1" type="ORF">KPL71_013593</name>
</gene>
<sequence>MAMVDDRRSGLNPNAPIFIPNAAFGEVEDFSPEWWDLVKTSPLFRDYWLSQHQEDDFTSSFDDYDYSDLDEFPDIVGADLFVESKEKNLSDFEKGRVLLDGTGNGVDAKALLKNLNVSKPLKERGPKSPVGSAKYCGKKLANKVGVIVGSGISAKEGDVWNSKYAGRCMIMKNVPAHFNSIFQLSLY</sequence>
<name>A0ACB8LLT1_CITSI</name>
<protein>
    <submittedName>
        <fullName evidence="1">Polyadenylate-binding protein-interacting protein 2</fullName>
    </submittedName>
</protein>
<dbReference type="EMBL" id="CM039173">
    <property type="protein sequence ID" value="KAH9774277.1"/>
    <property type="molecule type" value="Genomic_DNA"/>
</dbReference>